<accession>A0AA85B3A6</accession>
<protein>
    <submittedName>
        <fullName evidence="2">Uncharacterized protein</fullName>
    </submittedName>
</protein>
<evidence type="ECO:0000313" key="2">
    <source>
        <dbReference type="WBParaSite" id="SMTH1_30260.1"/>
    </source>
</evidence>
<reference evidence="2" key="1">
    <citation type="submission" date="2023-11" db="UniProtKB">
        <authorList>
            <consortium name="WormBaseParasite"/>
        </authorList>
    </citation>
    <scope>IDENTIFICATION</scope>
</reference>
<sequence>MEKVPDGRESGRFELISTVLRSRCYRPFRPTYLIQFVKLLILPSPSSGVSLILHSSIFEVDVNPLKN</sequence>
<dbReference type="AlphaFoldDB" id="A0AA85B3A6"/>
<dbReference type="Proteomes" id="UP000050791">
    <property type="component" value="Unassembled WGS sequence"/>
</dbReference>
<proteinExistence type="predicted"/>
<organism evidence="1 2">
    <name type="scientific">Schistosoma mattheei</name>
    <dbReference type="NCBI Taxonomy" id="31246"/>
    <lineage>
        <taxon>Eukaryota</taxon>
        <taxon>Metazoa</taxon>
        <taxon>Spiralia</taxon>
        <taxon>Lophotrochozoa</taxon>
        <taxon>Platyhelminthes</taxon>
        <taxon>Trematoda</taxon>
        <taxon>Digenea</taxon>
        <taxon>Strigeidida</taxon>
        <taxon>Schistosomatoidea</taxon>
        <taxon>Schistosomatidae</taxon>
        <taxon>Schistosoma</taxon>
    </lineage>
</organism>
<evidence type="ECO:0000313" key="1">
    <source>
        <dbReference type="Proteomes" id="UP000050791"/>
    </source>
</evidence>
<name>A0AA85B3A6_9TREM</name>
<dbReference type="WBParaSite" id="SMTH1_30260.1">
    <property type="protein sequence ID" value="SMTH1_30260.1"/>
    <property type="gene ID" value="SMTH1_30260"/>
</dbReference>